<name>A0ABU0C7G6_9BRAD</name>
<evidence type="ECO:0000313" key="3">
    <source>
        <dbReference type="Proteomes" id="UP001230253"/>
    </source>
</evidence>
<protein>
    <recommendedName>
        <fullName evidence="4">Cobalt transport protein</fullName>
    </recommendedName>
</protein>
<gene>
    <name evidence="2" type="ORF">J2R99_002007</name>
</gene>
<evidence type="ECO:0000256" key="1">
    <source>
        <dbReference type="SAM" id="Phobius"/>
    </source>
</evidence>
<dbReference type="Proteomes" id="UP001230253">
    <property type="component" value="Unassembled WGS sequence"/>
</dbReference>
<evidence type="ECO:0008006" key="4">
    <source>
        <dbReference type="Google" id="ProtNLM"/>
    </source>
</evidence>
<dbReference type="RefSeq" id="WP_307154347.1">
    <property type="nucleotide sequence ID" value="NZ_JAUSUK010000002.1"/>
</dbReference>
<dbReference type="EMBL" id="JAUSUK010000002">
    <property type="protein sequence ID" value="MDQ0326138.1"/>
    <property type="molecule type" value="Genomic_DNA"/>
</dbReference>
<proteinExistence type="predicted"/>
<organism evidence="2 3">
    <name type="scientific">Rhodopseudomonas julia</name>
    <dbReference type="NCBI Taxonomy" id="200617"/>
    <lineage>
        <taxon>Bacteria</taxon>
        <taxon>Pseudomonadati</taxon>
        <taxon>Pseudomonadota</taxon>
        <taxon>Alphaproteobacteria</taxon>
        <taxon>Hyphomicrobiales</taxon>
        <taxon>Nitrobacteraceae</taxon>
        <taxon>Rhodopseudomonas</taxon>
    </lineage>
</organism>
<keyword evidence="1" id="KW-0472">Membrane</keyword>
<keyword evidence="1" id="KW-1133">Transmembrane helix</keyword>
<keyword evidence="1" id="KW-0812">Transmembrane</keyword>
<reference evidence="2 3" key="1">
    <citation type="submission" date="2023-07" db="EMBL/GenBank/DDBJ databases">
        <title>Genomic Encyclopedia of Type Strains, Phase IV (KMG-IV): sequencing the most valuable type-strain genomes for metagenomic binning, comparative biology and taxonomic classification.</title>
        <authorList>
            <person name="Goeker M."/>
        </authorList>
    </citation>
    <scope>NUCLEOTIDE SEQUENCE [LARGE SCALE GENOMIC DNA]</scope>
    <source>
        <strain evidence="2 3">DSM 11549</strain>
    </source>
</reference>
<sequence>MIFFLALAFACGAATDLGDFVLPALGVVVRSLYWRKSFRLPAYALLLPAISACVLVASAFGVSVVRGATPGAAFHMLAGDFLFLRIPCAMLLLLVFVHNNRDELVDFLGRVPIVNYVVHFMERAQDVLAEAMRETSYTADALEAAMPAGRGRGPVSALQRLSRRIDTLMVFLVIYVERVTTVIEARGALPPMLRWRDYGGGAEIVADCLVCGAYLAWIWGPDALRHLVGAGGLAG</sequence>
<comment type="caution">
    <text evidence="2">The sequence shown here is derived from an EMBL/GenBank/DDBJ whole genome shotgun (WGS) entry which is preliminary data.</text>
</comment>
<accession>A0ABU0C7G6</accession>
<feature type="transmembrane region" description="Helical" evidence="1">
    <location>
        <begin position="42"/>
        <end position="65"/>
    </location>
</feature>
<keyword evidence="3" id="KW-1185">Reference proteome</keyword>
<feature type="transmembrane region" description="Helical" evidence="1">
    <location>
        <begin position="77"/>
        <end position="97"/>
    </location>
</feature>
<evidence type="ECO:0000313" key="2">
    <source>
        <dbReference type="EMBL" id="MDQ0326138.1"/>
    </source>
</evidence>